<dbReference type="FunFam" id="1.20.1310.10:FF:000004">
    <property type="entry name" value="Cullin 4B"/>
    <property type="match status" value="1"/>
</dbReference>
<evidence type="ECO:0000256" key="4">
    <source>
        <dbReference type="ARBA" id="ARBA00022553"/>
    </source>
</evidence>
<evidence type="ECO:0000256" key="9">
    <source>
        <dbReference type="ARBA" id="ARBA00069613"/>
    </source>
</evidence>
<keyword evidence="6" id="KW-0833">Ubl conjugation pathway</keyword>
<evidence type="ECO:0000256" key="1">
    <source>
        <dbReference type="ARBA" id="ARBA00004906"/>
    </source>
</evidence>
<dbReference type="InterPro" id="IPR016159">
    <property type="entry name" value="Cullin_repeat-like_dom_sf"/>
</dbReference>
<evidence type="ECO:0000256" key="11">
    <source>
        <dbReference type="RuleBase" id="RU003829"/>
    </source>
</evidence>
<reference evidence="14" key="1">
    <citation type="submission" date="2020-09" db="EMBL/GenBank/DDBJ databases">
        <authorList>
            <person name="Kikuchi T."/>
        </authorList>
    </citation>
    <scope>NUCLEOTIDE SEQUENCE</scope>
    <source>
        <strain evidence="14">SH1</strain>
    </source>
</reference>
<dbReference type="GO" id="GO:0005634">
    <property type="term" value="C:nucleus"/>
    <property type="evidence" value="ECO:0007669"/>
    <property type="project" value="UniProtKB-ARBA"/>
</dbReference>
<dbReference type="GO" id="GO:0042254">
    <property type="term" value="P:ribosome biogenesis"/>
    <property type="evidence" value="ECO:0007669"/>
    <property type="project" value="UniProtKB-ARBA"/>
</dbReference>
<dbReference type="SMART" id="SM00182">
    <property type="entry name" value="CULLIN"/>
    <property type="match status" value="1"/>
</dbReference>
<name>A0A811LVK2_9BILA</name>
<keyword evidence="3" id="KW-1017">Isopeptide bond</keyword>
<dbReference type="Proteomes" id="UP000614601">
    <property type="component" value="Unassembled WGS sequence"/>
</dbReference>
<dbReference type="Pfam" id="PF10557">
    <property type="entry name" value="Cullin_Nedd8"/>
    <property type="match status" value="1"/>
</dbReference>
<feature type="compositionally biased region" description="Basic and acidic residues" evidence="12">
    <location>
        <begin position="10"/>
        <end position="24"/>
    </location>
</feature>
<dbReference type="SUPFAM" id="SSF75632">
    <property type="entry name" value="Cullin homology domain"/>
    <property type="match status" value="1"/>
</dbReference>
<dbReference type="PROSITE" id="PS01256">
    <property type="entry name" value="CULLIN_1"/>
    <property type="match status" value="1"/>
</dbReference>
<dbReference type="InterPro" id="IPR016157">
    <property type="entry name" value="Cullin_CS"/>
</dbReference>
<dbReference type="InterPro" id="IPR045093">
    <property type="entry name" value="Cullin"/>
</dbReference>
<dbReference type="Proteomes" id="UP000783686">
    <property type="component" value="Unassembled WGS sequence"/>
</dbReference>
<feature type="region of interest" description="Disordered" evidence="12">
    <location>
        <begin position="1"/>
        <end position="24"/>
    </location>
</feature>
<protein>
    <recommendedName>
        <fullName evidence="9">Cullin-4</fullName>
    </recommendedName>
</protein>
<dbReference type="InterPro" id="IPR019559">
    <property type="entry name" value="Cullin_neddylation_domain"/>
</dbReference>
<evidence type="ECO:0000256" key="3">
    <source>
        <dbReference type="ARBA" id="ARBA00022499"/>
    </source>
</evidence>
<keyword evidence="5" id="KW-0227">DNA damage</keyword>
<evidence type="ECO:0000256" key="8">
    <source>
        <dbReference type="ARBA" id="ARBA00023204"/>
    </source>
</evidence>
<keyword evidence="15" id="KW-1185">Reference proteome</keyword>
<dbReference type="SUPFAM" id="SSF46785">
    <property type="entry name" value="Winged helix' DNA-binding domain"/>
    <property type="match status" value="1"/>
</dbReference>
<proteinExistence type="inferred from homology"/>
<dbReference type="FunFam" id="1.20.1310.10:FF:000003">
    <property type="entry name" value="Cullin 4A"/>
    <property type="match status" value="1"/>
</dbReference>
<dbReference type="GO" id="GO:0031625">
    <property type="term" value="F:ubiquitin protein ligase binding"/>
    <property type="evidence" value="ECO:0007669"/>
    <property type="project" value="InterPro"/>
</dbReference>
<dbReference type="FunFam" id="1.20.1310.10:FF:000001">
    <property type="entry name" value="Cullin 3"/>
    <property type="match status" value="1"/>
</dbReference>
<keyword evidence="8" id="KW-0234">DNA repair</keyword>
<dbReference type="SMART" id="SM00884">
    <property type="entry name" value="Cullin_Nedd8"/>
    <property type="match status" value="1"/>
</dbReference>
<dbReference type="SUPFAM" id="SSF74788">
    <property type="entry name" value="Cullin repeat-like"/>
    <property type="match status" value="1"/>
</dbReference>
<dbReference type="InterPro" id="IPR001373">
    <property type="entry name" value="Cullin_N"/>
</dbReference>
<evidence type="ECO:0000313" key="14">
    <source>
        <dbReference type="EMBL" id="CAD5231091.1"/>
    </source>
</evidence>
<dbReference type="Gene3D" id="3.30.230.130">
    <property type="entry name" value="Cullin, Chain C, Domain 2"/>
    <property type="match status" value="1"/>
</dbReference>
<sequence>MSENSRKRRADASEKGKKRVRMSDKVENLMETENVKPVAQQKPIGNARATKSLIVKGARKNLNEPNTSTFDQKWTDLQEAIVAIQEKRSTRNSFQTLCNKVETLCTDGFSESIYNKVIASLDSFLNRSLAALLDTINGNDQMAFLKAVQTFWDNYCQQLTVVQSIFNYLDRTYVVQAKAIVPIWEAGLMSFKQIVIDNSKVTKNLIPSILDIVRLERDGDQIDRGLMKTLSRMYLALRIYFDVLEPKILSDTEVYYQKESQATVEQGDVGEYLRHVETRLKHEAERVDFYLDYKSLGPLQRRVDACFIENYVDVILKRGAEGLISQKKMDDLKLMYDLFGRVKEGHNSLRTAFTDYIKKVGKAQVLNTDNEKTLVQDLINMKADMDNIISQCFDNNQKYIQSEKDAFDYFINQRANKPAELIAKYMDSKLRLGNKECSEDELDHIMDDVIVLFRFIQGKDVFEAFYKKALAKRLLAGRSASVDAEKAMLYKLKNECGSGFTQKLEGMFKDMEVSKDLSISYVTYVNQNHPEQAQIEFGVAVLTLVHWPTYPVMNVVIPEVLKQQEATFEQFYTSKHNGRKLQWQHNLAFAILKATFKPKVKKELDVSMLQALVLLLFNDKLKIGYKEILEKTQIEETELKRTLQSLACGKMRVLLKEPKGKDIATTDEFIFNDNFNDRLYRIRISQVLLKETENEHRQTEEQVNLDRQYQIDAAIVRIMKTRKLLAHNLLLTELYSQLRFPVKPIDLKRRIETLIDREYVCRDKQDAQLYHYVS</sequence>
<evidence type="ECO:0000256" key="5">
    <source>
        <dbReference type="ARBA" id="ARBA00022763"/>
    </source>
</evidence>
<evidence type="ECO:0000313" key="15">
    <source>
        <dbReference type="Proteomes" id="UP000614601"/>
    </source>
</evidence>
<comment type="similarity">
    <text evidence="2 10 11">Belongs to the cullin family.</text>
</comment>
<gene>
    <name evidence="14" type="ORF">BOKJ2_LOCUS14468</name>
</gene>
<dbReference type="InterPro" id="IPR036388">
    <property type="entry name" value="WH-like_DNA-bd_sf"/>
</dbReference>
<comment type="pathway">
    <text evidence="1">Protein modification; protein ubiquitination.</text>
</comment>
<dbReference type="PROSITE" id="PS50069">
    <property type="entry name" value="CULLIN_2"/>
    <property type="match status" value="1"/>
</dbReference>
<dbReference type="InterPro" id="IPR036390">
    <property type="entry name" value="WH_DNA-bd_sf"/>
</dbReference>
<dbReference type="InterPro" id="IPR016158">
    <property type="entry name" value="Cullin_homology"/>
</dbReference>
<evidence type="ECO:0000256" key="12">
    <source>
        <dbReference type="SAM" id="MobiDB-lite"/>
    </source>
</evidence>
<dbReference type="EMBL" id="CAJFDH010000006">
    <property type="protein sequence ID" value="CAD5231091.1"/>
    <property type="molecule type" value="Genomic_DNA"/>
</dbReference>
<dbReference type="GO" id="GO:0006511">
    <property type="term" value="P:ubiquitin-dependent protein catabolic process"/>
    <property type="evidence" value="ECO:0007669"/>
    <property type="project" value="InterPro"/>
</dbReference>
<accession>A0A811LVK2</accession>
<keyword evidence="7" id="KW-0832">Ubl conjugation</keyword>
<dbReference type="FunFam" id="3.30.230.130:FF:000001">
    <property type="entry name" value="Cullin 4A"/>
    <property type="match status" value="1"/>
</dbReference>
<dbReference type="Pfam" id="PF00888">
    <property type="entry name" value="Cullin"/>
    <property type="match status" value="1"/>
</dbReference>
<dbReference type="GO" id="GO:0006281">
    <property type="term" value="P:DNA repair"/>
    <property type="evidence" value="ECO:0007669"/>
    <property type="project" value="UniProtKB-KW"/>
</dbReference>
<dbReference type="InterPro" id="IPR059120">
    <property type="entry name" value="Cullin-like_AB"/>
</dbReference>
<evidence type="ECO:0000256" key="2">
    <source>
        <dbReference type="ARBA" id="ARBA00006019"/>
    </source>
</evidence>
<organism evidence="14 15">
    <name type="scientific">Bursaphelenchus okinawaensis</name>
    <dbReference type="NCBI Taxonomy" id="465554"/>
    <lineage>
        <taxon>Eukaryota</taxon>
        <taxon>Metazoa</taxon>
        <taxon>Ecdysozoa</taxon>
        <taxon>Nematoda</taxon>
        <taxon>Chromadorea</taxon>
        <taxon>Rhabditida</taxon>
        <taxon>Tylenchina</taxon>
        <taxon>Tylenchomorpha</taxon>
        <taxon>Aphelenchoidea</taxon>
        <taxon>Aphelenchoididae</taxon>
        <taxon>Bursaphelenchus</taxon>
    </lineage>
</organism>
<evidence type="ECO:0000259" key="13">
    <source>
        <dbReference type="PROSITE" id="PS50069"/>
    </source>
</evidence>
<evidence type="ECO:0000256" key="6">
    <source>
        <dbReference type="ARBA" id="ARBA00022786"/>
    </source>
</evidence>
<dbReference type="FunFam" id="1.10.10.10:FF:000050">
    <property type="entry name" value="Cullin 4B"/>
    <property type="match status" value="1"/>
</dbReference>
<dbReference type="InterPro" id="IPR036317">
    <property type="entry name" value="Cullin_homology_sf"/>
</dbReference>
<comment type="caution">
    <text evidence="14">The sequence shown here is derived from an EMBL/GenBank/DDBJ whole genome shotgun (WGS) entry which is preliminary data.</text>
</comment>
<evidence type="ECO:0000256" key="10">
    <source>
        <dbReference type="PROSITE-ProRule" id="PRU00330"/>
    </source>
</evidence>
<dbReference type="EMBL" id="CAJFCW020000006">
    <property type="protein sequence ID" value="CAG9128415.1"/>
    <property type="molecule type" value="Genomic_DNA"/>
</dbReference>
<dbReference type="AlphaFoldDB" id="A0A811LVK2"/>
<keyword evidence="4" id="KW-0597">Phosphoprotein</keyword>
<dbReference type="Pfam" id="PF26557">
    <property type="entry name" value="Cullin_AB"/>
    <property type="match status" value="1"/>
</dbReference>
<dbReference type="GO" id="GO:0031464">
    <property type="term" value="C:Cul4A-RING E3 ubiquitin ligase complex"/>
    <property type="evidence" value="ECO:0007669"/>
    <property type="project" value="UniProtKB-ARBA"/>
</dbReference>
<dbReference type="OrthoDB" id="27073at2759"/>
<evidence type="ECO:0000256" key="7">
    <source>
        <dbReference type="ARBA" id="ARBA00022843"/>
    </source>
</evidence>
<dbReference type="Gene3D" id="1.20.1310.10">
    <property type="entry name" value="Cullin Repeats"/>
    <property type="match status" value="4"/>
</dbReference>
<feature type="domain" description="Cullin family profile" evidence="13">
    <location>
        <begin position="417"/>
        <end position="647"/>
    </location>
</feature>
<dbReference type="Gene3D" id="1.10.10.10">
    <property type="entry name" value="Winged helix-like DNA-binding domain superfamily/Winged helix DNA-binding domain"/>
    <property type="match status" value="1"/>
</dbReference>
<dbReference type="PANTHER" id="PTHR11932">
    <property type="entry name" value="CULLIN"/>
    <property type="match status" value="1"/>
</dbReference>